<dbReference type="InterPro" id="IPR011990">
    <property type="entry name" value="TPR-like_helical_dom_sf"/>
</dbReference>
<evidence type="ECO:0000313" key="2">
    <source>
        <dbReference type="Proteomes" id="UP000034034"/>
    </source>
</evidence>
<dbReference type="Proteomes" id="UP000034034">
    <property type="component" value="Chromosome"/>
</dbReference>
<proteinExistence type="predicted"/>
<dbReference type="AlphaFoldDB" id="A0A0F7CPV7"/>
<dbReference type="EMBL" id="CP009922">
    <property type="protein sequence ID" value="AKG45331.1"/>
    <property type="molecule type" value="Genomic_DNA"/>
</dbReference>
<dbReference type="RefSeq" id="WP_030736772.1">
    <property type="nucleotide sequence ID" value="NZ_CP009922.3"/>
</dbReference>
<keyword evidence="2" id="KW-1185">Reference proteome</keyword>
<dbReference type="HOGENOM" id="CLU_029927_1_1_11"/>
<name>A0A0F7CPV7_9ACTN</name>
<sequence length="449" mass="48141">MAMSPNRAFRALRGTRSAAEFATAVRRAAREIGETVSCDARYIGRVESGVIRCPNYAYERVFRHMFPGRTLADLGFAPRDTVRGRGARAGVSTSVRISGYTTRDRTGTDHREESDVLRRVFMAGGPAAVASLTPLAVLTTAAAAGPATATATPHHVGATEAAAVEQAVTDIRDFDDRYGADELYGPAGETLRAAQELLDAGTARASVSARLHAAAGELALSVGWLAHDSGRHADARSHYAEALATARMSDDRALEAHAFCNTAFLARDTGRHREAVRAAQAGQQAARAAGSHRLHSLLALREAGGWAGLGDRRGCELALARAHTAFGHGPDDTDPAWMTFFNEAELASQEAHCWAALEDWERAGDAARRALTAREPHLVRNRALYLAELADHLTHGGRPEEAASAGRQALDLLDRVRSSRISTLLRRTAQRLAPYENTPEVATFTARAA</sequence>
<gene>
    <name evidence="1" type="ORF">SXIM_39470</name>
</gene>
<dbReference type="Gene3D" id="1.25.40.10">
    <property type="entry name" value="Tetratricopeptide repeat domain"/>
    <property type="match status" value="1"/>
</dbReference>
<dbReference type="PATRIC" id="fig|408015.6.peg.3998"/>
<reference evidence="1" key="1">
    <citation type="submission" date="2019-08" db="EMBL/GenBank/DDBJ databases">
        <title>Complete genome sequence of a mangrove-derived Streptomyces xiamenensis.</title>
        <authorList>
            <person name="Xu J."/>
        </authorList>
    </citation>
    <scope>NUCLEOTIDE SEQUENCE</scope>
    <source>
        <strain evidence="1">318</strain>
    </source>
</reference>
<dbReference type="STRING" id="408015.SXIM_39470"/>
<dbReference type="KEGG" id="sxi:SXIM_39470"/>
<protein>
    <submittedName>
        <fullName evidence="1">C1 regulatory protein</fullName>
    </submittedName>
</protein>
<evidence type="ECO:0000313" key="1">
    <source>
        <dbReference type="EMBL" id="AKG45331.1"/>
    </source>
</evidence>
<accession>A0A0F7CPV7</accession>
<organism evidence="1 2">
    <name type="scientific">Streptomyces xiamenensis</name>
    <dbReference type="NCBI Taxonomy" id="408015"/>
    <lineage>
        <taxon>Bacteria</taxon>
        <taxon>Bacillati</taxon>
        <taxon>Actinomycetota</taxon>
        <taxon>Actinomycetes</taxon>
        <taxon>Kitasatosporales</taxon>
        <taxon>Streptomycetaceae</taxon>
        <taxon>Streptomyces</taxon>
    </lineage>
</organism>